<sequence length="114" mass="13597">MLQESNRFNAYKIMWVLVFFDLPTETRKERKAASLFRKKLIDDGFTMFQFSIYLRHCPSRENSKVHTKRVKMNLPKHGKVCILEITDKQFGSMELFHGEKEVDMPQPVQQLQLF</sequence>
<dbReference type="GO" id="GO:0051607">
    <property type="term" value="P:defense response to virus"/>
    <property type="evidence" value="ECO:0007669"/>
    <property type="project" value="UniProtKB-UniRule"/>
</dbReference>
<gene>
    <name evidence="9 10" type="primary">cas2</name>
    <name evidence="10" type="ORF">EGM88_01695</name>
</gene>
<dbReference type="HAMAP" id="MF_01471">
    <property type="entry name" value="Cas2"/>
    <property type="match status" value="1"/>
</dbReference>
<evidence type="ECO:0000256" key="5">
    <source>
        <dbReference type="ARBA" id="ARBA00022759"/>
    </source>
</evidence>
<keyword evidence="7 9" id="KW-0460">Magnesium</keyword>
<evidence type="ECO:0000313" key="11">
    <source>
        <dbReference type="Proteomes" id="UP000270856"/>
    </source>
</evidence>
<protein>
    <recommendedName>
        <fullName evidence="9">CRISPR-associated endoribonuclease Cas2</fullName>
        <ecNumber evidence="9">3.1.-.-</ecNumber>
    </recommendedName>
</protein>
<evidence type="ECO:0000256" key="7">
    <source>
        <dbReference type="ARBA" id="ARBA00022842"/>
    </source>
</evidence>
<evidence type="ECO:0000256" key="1">
    <source>
        <dbReference type="ARBA" id="ARBA00001946"/>
    </source>
</evidence>
<evidence type="ECO:0000256" key="9">
    <source>
        <dbReference type="HAMAP-Rule" id="MF_01471"/>
    </source>
</evidence>
<keyword evidence="4 9" id="KW-0479">Metal-binding</keyword>
<comment type="cofactor">
    <cofactor evidence="1 9">
        <name>Mg(2+)</name>
        <dbReference type="ChEBI" id="CHEBI:18420"/>
    </cofactor>
</comment>
<evidence type="ECO:0000256" key="2">
    <source>
        <dbReference type="ARBA" id="ARBA00009959"/>
    </source>
</evidence>
<dbReference type="GO" id="GO:0004521">
    <property type="term" value="F:RNA endonuclease activity"/>
    <property type="evidence" value="ECO:0007669"/>
    <property type="project" value="InterPro"/>
</dbReference>
<dbReference type="InterPro" id="IPR021127">
    <property type="entry name" value="CRISPR_associated_Cas2"/>
</dbReference>
<dbReference type="NCBIfam" id="TIGR01573">
    <property type="entry name" value="cas2"/>
    <property type="match status" value="1"/>
</dbReference>
<reference evidence="10 11" key="1">
    <citation type="submission" date="2018-11" db="EMBL/GenBank/DDBJ databases">
        <title>Aureibaculum marinum gen. nov., sp. nov., a member of the family Flavobacteriaceae isolated from the Bohai Sea.</title>
        <authorList>
            <person name="Ji X."/>
        </authorList>
    </citation>
    <scope>NUCLEOTIDE SEQUENCE [LARGE SCALE GENOMIC DNA]</scope>
    <source>
        <strain evidence="10 11">BH-SD17</strain>
    </source>
</reference>
<dbReference type="RefSeq" id="WP_123896234.1">
    <property type="nucleotide sequence ID" value="NZ_RPFJ01000002.1"/>
</dbReference>
<dbReference type="EMBL" id="RPFJ01000002">
    <property type="protein sequence ID" value="RPE00001.1"/>
    <property type="molecule type" value="Genomic_DNA"/>
</dbReference>
<accession>A0A3N4P5S9</accession>
<evidence type="ECO:0000256" key="4">
    <source>
        <dbReference type="ARBA" id="ARBA00022723"/>
    </source>
</evidence>
<proteinExistence type="inferred from homology"/>
<dbReference type="GO" id="GO:0016787">
    <property type="term" value="F:hydrolase activity"/>
    <property type="evidence" value="ECO:0007669"/>
    <property type="project" value="UniProtKB-KW"/>
</dbReference>
<dbReference type="Proteomes" id="UP000270856">
    <property type="component" value="Unassembled WGS sequence"/>
</dbReference>
<keyword evidence="5 9" id="KW-0255">Endonuclease</keyword>
<evidence type="ECO:0000313" key="10">
    <source>
        <dbReference type="EMBL" id="RPE00001.1"/>
    </source>
</evidence>
<dbReference type="Pfam" id="PF09827">
    <property type="entry name" value="CRISPR_Cas2"/>
    <property type="match status" value="1"/>
</dbReference>
<feature type="binding site" evidence="9">
    <location>
        <position position="21"/>
    </location>
    <ligand>
        <name>Mg(2+)</name>
        <dbReference type="ChEBI" id="CHEBI:18420"/>
        <note>catalytic</note>
    </ligand>
</feature>
<dbReference type="EC" id="3.1.-.-" evidence="9"/>
<keyword evidence="8 9" id="KW-0051">Antiviral defense</keyword>
<comment type="similarity">
    <text evidence="2 9">Belongs to the CRISPR-associated endoribonuclease Cas2 protein family.</text>
</comment>
<dbReference type="AlphaFoldDB" id="A0A3N4P5S9"/>
<evidence type="ECO:0000256" key="6">
    <source>
        <dbReference type="ARBA" id="ARBA00022801"/>
    </source>
</evidence>
<organism evidence="10 11">
    <name type="scientific">Aureibaculum marinum</name>
    <dbReference type="NCBI Taxonomy" id="2487930"/>
    <lineage>
        <taxon>Bacteria</taxon>
        <taxon>Pseudomonadati</taxon>
        <taxon>Bacteroidota</taxon>
        <taxon>Flavobacteriia</taxon>
        <taxon>Flavobacteriales</taxon>
        <taxon>Flavobacteriaceae</taxon>
        <taxon>Aureibaculum</taxon>
    </lineage>
</organism>
<evidence type="ECO:0000256" key="3">
    <source>
        <dbReference type="ARBA" id="ARBA00022722"/>
    </source>
</evidence>
<dbReference type="GO" id="GO:0043571">
    <property type="term" value="P:maintenance of CRISPR repeat elements"/>
    <property type="evidence" value="ECO:0007669"/>
    <property type="project" value="UniProtKB-UniRule"/>
</dbReference>
<dbReference type="InterPro" id="IPR019199">
    <property type="entry name" value="Virulence_VapD/CRISPR_Cas2"/>
</dbReference>
<dbReference type="OrthoDB" id="9791737at2"/>
<comment type="function">
    <text evidence="9">CRISPR (clustered regularly interspaced short palindromic repeat), is an adaptive immune system that provides protection against mobile genetic elements (viruses, transposable elements and conjugative plasmids). CRISPR clusters contain sequences complementary to antecedent mobile elements and target invading nucleic acids. CRISPR clusters are transcribed and processed into CRISPR RNA (crRNA). Functions as a ssRNA-specific endoribonuclease. Involved in the integration of spacer DNA into the CRISPR cassette.</text>
</comment>
<comment type="subunit">
    <text evidence="9">Homodimer, forms a heterotetramer with a Cas1 homodimer.</text>
</comment>
<comment type="caution">
    <text evidence="10">The sequence shown here is derived from an EMBL/GenBank/DDBJ whole genome shotgun (WGS) entry which is preliminary data.</text>
</comment>
<keyword evidence="6 9" id="KW-0378">Hydrolase</keyword>
<keyword evidence="3 9" id="KW-0540">Nuclease</keyword>
<evidence type="ECO:0000256" key="8">
    <source>
        <dbReference type="ARBA" id="ARBA00023118"/>
    </source>
</evidence>
<dbReference type="GO" id="GO:0046872">
    <property type="term" value="F:metal ion binding"/>
    <property type="evidence" value="ECO:0007669"/>
    <property type="project" value="UniProtKB-UniRule"/>
</dbReference>
<keyword evidence="11" id="KW-1185">Reference proteome</keyword>
<name>A0A3N4P5S9_9FLAO</name>
<dbReference type="SUPFAM" id="SSF143430">
    <property type="entry name" value="TTP0101/SSO1404-like"/>
    <property type="match status" value="1"/>
</dbReference>